<dbReference type="RefSeq" id="WP_245999473.1">
    <property type="nucleotide sequence ID" value="NZ_REFR01000016.1"/>
</dbReference>
<evidence type="ECO:0000313" key="22">
    <source>
        <dbReference type="Proteomes" id="UP000271227"/>
    </source>
</evidence>
<dbReference type="GO" id="GO:0003856">
    <property type="term" value="F:3-dehydroquinate synthase activity"/>
    <property type="evidence" value="ECO:0007669"/>
    <property type="project" value="UniProtKB-UniRule"/>
</dbReference>
<evidence type="ECO:0000313" key="21">
    <source>
        <dbReference type="EMBL" id="RMB01510.1"/>
    </source>
</evidence>
<evidence type="ECO:0000256" key="5">
    <source>
        <dbReference type="ARBA" id="ARBA00004661"/>
    </source>
</evidence>
<dbReference type="FunFam" id="3.40.50.1970:FF:000001">
    <property type="entry name" value="3-dehydroquinate synthase"/>
    <property type="match status" value="1"/>
</dbReference>
<comment type="function">
    <text evidence="3 18">Catalyzes the conversion of 3-deoxy-D-arabino-heptulosonate 7-phosphate (DAHP) to dehydroquinate (DHQ).</text>
</comment>
<comment type="cofactor">
    <cofactor evidence="18">
        <name>Co(2+)</name>
        <dbReference type="ChEBI" id="CHEBI:48828"/>
    </cofactor>
    <cofactor evidence="18">
        <name>Zn(2+)</name>
        <dbReference type="ChEBI" id="CHEBI:29105"/>
    </cofactor>
    <text evidence="18">Binds 1 divalent metal cation per subunit. Can use either Co(2+) or Zn(2+).</text>
</comment>
<dbReference type="NCBIfam" id="TIGR01357">
    <property type="entry name" value="aroB"/>
    <property type="match status" value="1"/>
</dbReference>
<keyword evidence="17 18" id="KW-0170">Cobalt</keyword>
<dbReference type="CDD" id="cd08195">
    <property type="entry name" value="DHQS"/>
    <property type="match status" value="1"/>
</dbReference>
<evidence type="ECO:0000256" key="13">
    <source>
        <dbReference type="ARBA" id="ARBA00022833"/>
    </source>
</evidence>
<comment type="caution">
    <text evidence="21">The sequence shown here is derived from an EMBL/GenBank/DDBJ whole genome shotgun (WGS) entry which is preliminary data.</text>
</comment>
<keyword evidence="13 18" id="KW-0862">Zinc</keyword>
<keyword evidence="9 18" id="KW-0963">Cytoplasm</keyword>
<keyword evidence="16 18" id="KW-0456">Lyase</keyword>
<comment type="catalytic activity">
    <reaction evidence="1 18">
        <text>7-phospho-2-dehydro-3-deoxy-D-arabino-heptonate = 3-dehydroquinate + phosphate</text>
        <dbReference type="Rhea" id="RHEA:21968"/>
        <dbReference type="ChEBI" id="CHEBI:32364"/>
        <dbReference type="ChEBI" id="CHEBI:43474"/>
        <dbReference type="ChEBI" id="CHEBI:58394"/>
        <dbReference type="EC" id="4.2.3.4"/>
    </reaction>
</comment>
<dbReference type="HAMAP" id="MF_00110">
    <property type="entry name" value="DHQ_synthase"/>
    <property type="match status" value="1"/>
</dbReference>
<evidence type="ECO:0000256" key="8">
    <source>
        <dbReference type="ARBA" id="ARBA00017684"/>
    </source>
</evidence>
<feature type="binding site" evidence="18">
    <location>
        <position position="266"/>
    </location>
    <ligand>
        <name>Zn(2+)</name>
        <dbReference type="ChEBI" id="CHEBI:29105"/>
    </ligand>
</feature>
<dbReference type="GO" id="GO:0005737">
    <property type="term" value="C:cytoplasm"/>
    <property type="evidence" value="ECO:0007669"/>
    <property type="project" value="UniProtKB-SubCell"/>
</dbReference>
<dbReference type="AlphaFoldDB" id="A0A3M0BZI7"/>
<feature type="binding site" evidence="18">
    <location>
        <position position="170"/>
    </location>
    <ligand>
        <name>NAD(+)</name>
        <dbReference type="ChEBI" id="CHEBI:57540"/>
    </ligand>
</feature>
<dbReference type="EMBL" id="REFR01000016">
    <property type="protein sequence ID" value="RMB01510.1"/>
    <property type="molecule type" value="Genomic_DNA"/>
</dbReference>
<dbReference type="PANTHER" id="PTHR43622:SF7">
    <property type="entry name" value="3-DEHYDROQUINATE SYNTHASE, CHLOROPLASTIC"/>
    <property type="match status" value="1"/>
</dbReference>
<dbReference type="FunCoup" id="A0A3M0BZI7">
    <property type="interactions" value="552"/>
</dbReference>
<dbReference type="InterPro" id="IPR016037">
    <property type="entry name" value="DHQ_synth_AroB"/>
</dbReference>
<keyword evidence="12 18" id="KW-0547">Nucleotide-binding</keyword>
<evidence type="ECO:0000256" key="9">
    <source>
        <dbReference type="ARBA" id="ARBA00022490"/>
    </source>
</evidence>
<dbReference type="Gene3D" id="1.20.1090.10">
    <property type="entry name" value="Dehydroquinate synthase-like - alpha domain"/>
    <property type="match status" value="1"/>
</dbReference>
<dbReference type="GO" id="GO:0008652">
    <property type="term" value="P:amino acid biosynthetic process"/>
    <property type="evidence" value="ECO:0007669"/>
    <property type="project" value="UniProtKB-KW"/>
</dbReference>
<comment type="pathway">
    <text evidence="5 18">Metabolic intermediate biosynthesis; chorismate biosynthesis; chorismate from D-erythrose 4-phosphate and phosphoenolpyruvate: step 2/7.</text>
</comment>
<dbReference type="Gene3D" id="3.40.50.1970">
    <property type="match status" value="1"/>
</dbReference>
<gene>
    <name evidence="18" type="primary">aroB</name>
    <name evidence="21" type="ORF">BXY39_3697</name>
</gene>
<evidence type="ECO:0000256" key="16">
    <source>
        <dbReference type="ARBA" id="ARBA00023239"/>
    </source>
</evidence>
<feature type="domain" description="3-dehydroquinate synthase N-terminal" evidence="19">
    <location>
        <begin position="86"/>
        <end position="198"/>
    </location>
</feature>
<dbReference type="Pfam" id="PF24621">
    <property type="entry name" value="DHQS_C"/>
    <property type="match status" value="1"/>
</dbReference>
<dbReference type="InterPro" id="IPR030963">
    <property type="entry name" value="DHQ_synth_fam"/>
</dbReference>
<evidence type="ECO:0000256" key="15">
    <source>
        <dbReference type="ARBA" id="ARBA00023141"/>
    </source>
</evidence>
<feature type="binding site" evidence="18">
    <location>
        <position position="284"/>
    </location>
    <ligand>
        <name>Zn(2+)</name>
        <dbReference type="ChEBI" id="CHEBI:29105"/>
    </ligand>
</feature>
<organism evidence="21 22">
    <name type="scientific">Eilatimonas milleporae</name>
    <dbReference type="NCBI Taxonomy" id="911205"/>
    <lineage>
        <taxon>Bacteria</taxon>
        <taxon>Pseudomonadati</taxon>
        <taxon>Pseudomonadota</taxon>
        <taxon>Alphaproteobacteria</taxon>
        <taxon>Kordiimonadales</taxon>
        <taxon>Kordiimonadaceae</taxon>
        <taxon>Eilatimonas</taxon>
    </lineage>
</organism>
<feature type="domain" description="3-dehydroquinate synthase C-terminal" evidence="20">
    <location>
        <begin position="200"/>
        <end position="348"/>
    </location>
</feature>
<dbReference type="InterPro" id="IPR050071">
    <property type="entry name" value="Dehydroquinate_synthase"/>
</dbReference>
<dbReference type="UniPathway" id="UPA00053">
    <property type="reaction ID" value="UER00085"/>
</dbReference>
<evidence type="ECO:0000256" key="2">
    <source>
        <dbReference type="ARBA" id="ARBA00001911"/>
    </source>
</evidence>
<evidence type="ECO:0000256" key="7">
    <source>
        <dbReference type="ARBA" id="ARBA00013031"/>
    </source>
</evidence>
<feature type="binding site" evidence="18">
    <location>
        <position position="161"/>
    </location>
    <ligand>
        <name>NAD(+)</name>
        <dbReference type="ChEBI" id="CHEBI:57540"/>
    </ligand>
</feature>
<evidence type="ECO:0000256" key="10">
    <source>
        <dbReference type="ARBA" id="ARBA00022605"/>
    </source>
</evidence>
<dbReference type="PANTHER" id="PTHR43622">
    <property type="entry name" value="3-DEHYDROQUINATE SYNTHASE"/>
    <property type="match status" value="1"/>
</dbReference>
<dbReference type="GO" id="GO:0046872">
    <property type="term" value="F:metal ion binding"/>
    <property type="evidence" value="ECO:0007669"/>
    <property type="project" value="UniProtKB-KW"/>
</dbReference>
<comment type="cofactor">
    <cofactor evidence="2 18">
        <name>NAD(+)</name>
        <dbReference type="ChEBI" id="CHEBI:57540"/>
    </cofactor>
</comment>
<evidence type="ECO:0000256" key="11">
    <source>
        <dbReference type="ARBA" id="ARBA00022723"/>
    </source>
</evidence>
<sequence>MTDPLTSDHGTGDLPQDMAETVHVPVGGHPYDIVIGEGLIDRLGALVRPHLARAKTVIVSDATVADLYMERAVNSLEKAGIACGHIILPPGEASKSFAQLEQLTDTLLDHKVERRDCIVALGGGVIGDLAGFASSIVLRGMGFIQVPTTLLAQVDSSVGGKTGINTRHGKNLIGSFHQPRLVVSDLAVLDTLPSRELQAGFAEVVKYGLIGDPAFFAWLEQNAGPVLGGDRAAQRHAVAVSCRAKARIVAEDERENGRRALLNLGHTFGHALEAALGYDGRLLHGEAVAVGCVMASSLAARLGLAHHDECIRVERLFAAAGMKTRAHQLADTLSAGDLLAHMAQDKKVENDRLVLISGPIGDARILRGVETDIVAAVLEDSLKHPAA</sequence>
<dbReference type="InterPro" id="IPR056179">
    <property type="entry name" value="DHQS_C"/>
</dbReference>
<feature type="binding site" evidence="18">
    <location>
        <position position="203"/>
    </location>
    <ligand>
        <name>Zn(2+)</name>
        <dbReference type="ChEBI" id="CHEBI:29105"/>
    </ligand>
</feature>
<feature type="binding site" evidence="18">
    <location>
        <begin position="124"/>
        <end position="128"/>
    </location>
    <ligand>
        <name>NAD(+)</name>
        <dbReference type="ChEBI" id="CHEBI:57540"/>
    </ligand>
</feature>
<evidence type="ECO:0000256" key="1">
    <source>
        <dbReference type="ARBA" id="ARBA00001393"/>
    </source>
</evidence>
<evidence type="ECO:0000256" key="3">
    <source>
        <dbReference type="ARBA" id="ARBA00003485"/>
    </source>
</evidence>
<dbReference type="PROSITE" id="PS50890">
    <property type="entry name" value="PUA"/>
    <property type="match status" value="1"/>
</dbReference>
<dbReference type="Pfam" id="PF01761">
    <property type="entry name" value="DHQ_synthase"/>
    <property type="match status" value="1"/>
</dbReference>
<dbReference type="GO" id="GO:0009423">
    <property type="term" value="P:chorismate biosynthetic process"/>
    <property type="evidence" value="ECO:0007669"/>
    <property type="project" value="UniProtKB-UniRule"/>
</dbReference>
<evidence type="ECO:0000259" key="19">
    <source>
        <dbReference type="Pfam" id="PF01761"/>
    </source>
</evidence>
<dbReference type="GO" id="GO:0009073">
    <property type="term" value="P:aromatic amino acid family biosynthetic process"/>
    <property type="evidence" value="ECO:0007669"/>
    <property type="project" value="UniProtKB-KW"/>
</dbReference>
<keyword evidence="11 18" id="KW-0479">Metal-binding</keyword>
<accession>A0A3M0BZI7</accession>
<evidence type="ECO:0000256" key="6">
    <source>
        <dbReference type="ARBA" id="ARBA00005412"/>
    </source>
</evidence>
<name>A0A3M0BZI7_9PROT</name>
<dbReference type="EC" id="4.2.3.4" evidence="7 18"/>
<dbReference type="GO" id="GO:0000166">
    <property type="term" value="F:nucleotide binding"/>
    <property type="evidence" value="ECO:0007669"/>
    <property type="project" value="UniProtKB-KW"/>
</dbReference>
<keyword evidence="15 18" id="KW-0057">Aromatic amino acid biosynthesis</keyword>
<evidence type="ECO:0000256" key="4">
    <source>
        <dbReference type="ARBA" id="ARBA00004496"/>
    </source>
</evidence>
<dbReference type="PIRSF" id="PIRSF001455">
    <property type="entry name" value="DHQ_synth"/>
    <property type="match status" value="1"/>
</dbReference>
<dbReference type="SUPFAM" id="SSF56796">
    <property type="entry name" value="Dehydroquinate synthase-like"/>
    <property type="match status" value="1"/>
</dbReference>
<evidence type="ECO:0000256" key="18">
    <source>
        <dbReference type="HAMAP-Rule" id="MF_00110"/>
    </source>
</evidence>
<proteinExistence type="inferred from homology"/>
<protein>
    <recommendedName>
        <fullName evidence="8 18">3-dehydroquinate synthase</fullName>
        <shortName evidence="18">DHQS</shortName>
        <ecNumber evidence="7 18">4.2.3.4</ecNumber>
    </recommendedName>
</protein>
<evidence type="ECO:0000256" key="14">
    <source>
        <dbReference type="ARBA" id="ARBA00023027"/>
    </source>
</evidence>
<dbReference type="Proteomes" id="UP000271227">
    <property type="component" value="Unassembled WGS sequence"/>
</dbReference>
<comment type="caution">
    <text evidence="18">Lacks conserved residue(s) required for the propagation of feature annotation.</text>
</comment>
<dbReference type="InParanoid" id="A0A3M0BZI7"/>
<reference evidence="21 22" key="1">
    <citation type="submission" date="2018-10" db="EMBL/GenBank/DDBJ databases">
        <title>Genomic Encyclopedia of Archaeal and Bacterial Type Strains, Phase II (KMG-II): from individual species to whole genera.</title>
        <authorList>
            <person name="Goeker M."/>
        </authorList>
    </citation>
    <scope>NUCLEOTIDE SEQUENCE [LARGE SCALE GENOMIC DNA]</scope>
    <source>
        <strain evidence="21 22">DSM 25217</strain>
    </source>
</reference>
<comment type="subcellular location">
    <subcellularLocation>
        <location evidence="4 18">Cytoplasm</location>
    </subcellularLocation>
</comment>
<keyword evidence="10 18" id="KW-0028">Amino-acid biosynthesis</keyword>
<evidence type="ECO:0000256" key="12">
    <source>
        <dbReference type="ARBA" id="ARBA00022741"/>
    </source>
</evidence>
<evidence type="ECO:0000259" key="20">
    <source>
        <dbReference type="Pfam" id="PF24621"/>
    </source>
</evidence>
<keyword evidence="14 18" id="KW-0520">NAD</keyword>
<feature type="binding site" evidence="18">
    <location>
        <begin position="148"/>
        <end position="149"/>
    </location>
    <ligand>
        <name>NAD(+)</name>
        <dbReference type="ChEBI" id="CHEBI:57540"/>
    </ligand>
</feature>
<comment type="similarity">
    <text evidence="6 18">Belongs to the sugar phosphate cyclases superfamily. Dehydroquinate synthase family.</text>
</comment>
<dbReference type="InterPro" id="IPR030960">
    <property type="entry name" value="DHQS/DOIS_N"/>
</dbReference>
<evidence type="ECO:0000256" key="17">
    <source>
        <dbReference type="ARBA" id="ARBA00023285"/>
    </source>
</evidence>
<keyword evidence="22" id="KW-1185">Reference proteome</keyword>